<dbReference type="Proteomes" id="UP000186922">
    <property type="component" value="Unassembled WGS sequence"/>
</dbReference>
<sequence>MAATSSRYTQMMERLSRRIFNEPLKPLNSKGHRIVKAFSEKPIDARPEITNYYPPLPQLWKMVRVLRQHGLFRDEHLDFNEEMERLRVLRGKVRPKREPKK</sequence>
<dbReference type="GO" id="GO:1990904">
    <property type="term" value="C:ribonucleoprotein complex"/>
    <property type="evidence" value="ECO:0007669"/>
    <property type="project" value="UniProtKB-KW"/>
</dbReference>
<dbReference type="PANTHER" id="PTHR13362">
    <property type="entry name" value="MITOCHONDRIAL RIBOSOMAL PROTEIN S33"/>
    <property type="match status" value="1"/>
</dbReference>
<evidence type="ECO:0000256" key="4">
    <source>
        <dbReference type="ARBA" id="ARBA00023128"/>
    </source>
</evidence>
<keyword evidence="3" id="KW-0689">Ribosomal protein</keyword>
<reference evidence="7 8" key="1">
    <citation type="journal article" date="2016" name="Nat. Commun.">
        <title>Extremotolerant tardigrade genome and improved radiotolerance of human cultured cells by tardigrade-unique protein.</title>
        <authorList>
            <person name="Hashimoto T."/>
            <person name="Horikawa D.D."/>
            <person name="Saito Y."/>
            <person name="Kuwahara H."/>
            <person name="Kozuka-Hata H."/>
            <person name="Shin-I T."/>
            <person name="Minakuchi Y."/>
            <person name="Ohishi K."/>
            <person name="Motoyama A."/>
            <person name="Aizu T."/>
            <person name="Enomoto A."/>
            <person name="Kondo K."/>
            <person name="Tanaka S."/>
            <person name="Hara Y."/>
            <person name="Koshikawa S."/>
            <person name="Sagara H."/>
            <person name="Miura T."/>
            <person name="Yokobori S."/>
            <person name="Miyagawa K."/>
            <person name="Suzuki Y."/>
            <person name="Kubo T."/>
            <person name="Oyama M."/>
            <person name="Kohara Y."/>
            <person name="Fujiyama A."/>
            <person name="Arakawa K."/>
            <person name="Katayama T."/>
            <person name="Toyoda A."/>
            <person name="Kunieda T."/>
        </authorList>
    </citation>
    <scope>NUCLEOTIDE SEQUENCE [LARGE SCALE GENOMIC DNA]</scope>
    <source>
        <strain evidence="7 8">YOKOZUNA-1</strain>
    </source>
</reference>
<comment type="caution">
    <text evidence="7">The sequence shown here is derived from an EMBL/GenBank/DDBJ whole genome shotgun (WGS) entry which is preliminary data.</text>
</comment>
<dbReference type="PANTHER" id="PTHR13362:SF2">
    <property type="entry name" value="SMALL RIBOSOMAL SUBUNIT PROTEIN MS33"/>
    <property type="match status" value="1"/>
</dbReference>
<evidence type="ECO:0000256" key="1">
    <source>
        <dbReference type="ARBA" id="ARBA00004173"/>
    </source>
</evidence>
<evidence type="ECO:0000256" key="5">
    <source>
        <dbReference type="ARBA" id="ARBA00023274"/>
    </source>
</evidence>
<accession>A0A1D1V2D7</accession>
<evidence type="ECO:0000256" key="3">
    <source>
        <dbReference type="ARBA" id="ARBA00022980"/>
    </source>
</evidence>
<evidence type="ECO:0000256" key="2">
    <source>
        <dbReference type="ARBA" id="ARBA00008970"/>
    </source>
</evidence>
<dbReference type="STRING" id="947166.A0A1D1V2D7"/>
<comment type="similarity">
    <text evidence="2">Belongs to the mitochondrion-specific ribosomal protein mS33 family.</text>
</comment>
<dbReference type="GO" id="GO:0005739">
    <property type="term" value="C:mitochondrion"/>
    <property type="evidence" value="ECO:0007669"/>
    <property type="project" value="UniProtKB-SubCell"/>
</dbReference>
<evidence type="ECO:0000256" key="6">
    <source>
        <dbReference type="ARBA" id="ARBA00035132"/>
    </source>
</evidence>
<gene>
    <name evidence="7" type="primary">RvY_07497-1</name>
    <name evidence="7" type="synonym">RvY_07497.1</name>
    <name evidence="7" type="ORF">RvY_07497</name>
</gene>
<keyword evidence="8" id="KW-1185">Reference proteome</keyword>
<name>A0A1D1V2D7_RAMVA</name>
<comment type="subcellular location">
    <subcellularLocation>
        <location evidence="1">Mitochondrion</location>
    </subcellularLocation>
</comment>
<proteinExistence type="inferred from homology"/>
<organism evidence="7 8">
    <name type="scientific">Ramazzottius varieornatus</name>
    <name type="common">Water bear</name>
    <name type="synonym">Tardigrade</name>
    <dbReference type="NCBI Taxonomy" id="947166"/>
    <lineage>
        <taxon>Eukaryota</taxon>
        <taxon>Metazoa</taxon>
        <taxon>Ecdysozoa</taxon>
        <taxon>Tardigrada</taxon>
        <taxon>Eutardigrada</taxon>
        <taxon>Parachela</taxon>
        <taxon>Hypsibioidea</taxon>
        <taxon>Ramazzottiidae</taxon>
        <taxon>Ramazzottius</taxon>
    </lineage>
</organism>
<dbReference type="InterPro" id="IPR013219">
    <property type="entry name" value="Ribosomal_mS33"/>
</dbReference>
<dbReference type="Pfam" id="PF08293">
    <property type="entry name" value="MRP-S33"/>
    <property type="match status" value="1"/>
</dbReference>
<keyword evidence="4" id="KW-0496">Mitochondrion</keyword>
<dbReference type="AlphaFoldDB" id="A0A1D1V2D7"/>
<keyword evidence="5" id="KW-0687">Ribonucleoprotein</keyword>
<dbReference type="GO" id="GO:0005840">
    <property type="term" value="C:ribosome"/>
    <property type="evidence" value="ECO:0007669"/>
    <property type="project" value="UniProtKB-KW"/>
</dbReference>
<protein>
    <recommendedName>
        <fullName evidence="6">Small ribosomal subunit protein mS33</fullName>
    </recommendedName>
</protein>
<dbReference type="OrthoDB" id="5980584at2759"/>
<evidence type="ECO:0000313" key="8">
    <source>
        <dbReference type="Proteomes" id="UP000186922"/>
    </source>
</evidence>
<dbReference type="EMBL" id="BDGG01000003">
    <property type="protein sequence ID" value="GAU95986.1"/>
    <property type="molecule type" value="Genomic_DNA"/>
</dbReference>
<evidence type="ECO:0000313" key="7">
    <source>
        <dbReference type="EMBL" id="GAU95986.1"/>
    </source>
</evidence>